<evidence type="ECO:0000256" key="1">
    <source>
        <dbReference type="SAM" id="MobiDB-lite"/>
    </source>
</evidence>
<feature type="compositionally biased region" description="Basic residues" evidence="1">
    <location>
        <begin position="25"/>
        <end position="39"/>
    </location>
</feature>
<sequence>MMKLQYQKIPYQGEGTAQEYWVKRKRYGGGGRKHAKRGRTSSPSKSSQGSHRGTAARARPRAGKAARGSKSNSFGNAAPSVSSTVGGRGSSSFRGARRENSGPSRLQMLSLPTPRSFLPPPKVMKL</sequence>
<feature type="compositionally biased region" description="Pro residues" evidence="1">
    <location>
        <begin position="117"/>
        <end position="126"/>
    </location>
</feature>
<dbReference type="AlphaFoldDB" id="A0AAN8WQ35"/>
<keyword evidence="3" id="KW-1185">Reference proteome</keyword>
<gene>
    <name evidence="2" type="ORF">SK128_025852</name>
</gene>
<dbReference type="EMBL" id="JAXCGZ010015497">
    <property type="protein sequence ID" value="KAK7070185.1"/>
    <property type="molecule type" value="Genomic_DNA"/>
</dbReference>
<comment type="caution">
    <text evidence="2">The sequence shown here is derived from an EMBL/GenBank/DDBJ whole genome shotgun (WGS) entry which is preliminary data.</text>
</comment>
<protein>
    <submittedName>
        <fullName evidence="2">Uncharacterized protein</fullName>
    </submittedName>
</protein>
<feature type="compositionally biased region" description="Polar residues" evidence="1">
    <location>
        <begin position="40"/>
        <end position="51"/>
    </location>
</feature>
<reference evidence="2 3" key="1">
    <citation type="submission" date="2023-11" db="EMBL/GenBank/DDBJ databases">
        <title>Halocaridina rubra genome assembly.</title>
        <authorList>
            <person name="Smith C."/>
        </authorList>
    </citation>
    <scope>NUCLEOTIDE SEQUENCE [LARGE SCALE GENOMIC DNA]</scope>
    <source>
        <strain evidence="2">EP-1</strain>
        <tissue evidence="2">Whole</tissue>
    </source>
</reference>
<name>A0AAN8WQ35_HALRR</name>
<dbReference type="Proteomes" id="UP001381693">
    <property type="component" value="Unassembled WGS sequence"/>
</dbReference>
<evidence type="ECO:0000313" key="2">
    <source>
        <dbReference type="EMBL" id="KAK7070185.1"/>
    </source>
</evidence>
<organism evidence="2 3">
    <name type="scientific">Halocaridina rubra</name>
    <name type="common">Hawaiian red shrimp</name>
    <dbReference type="NCBI Taxonomy" id="373956"/>
    <lineage>
        <taxon>Eukaryota</taxon>
        <taxon>Metazoa</taxon>
        <taxon>Ecdysozoa</taxon>
        <taxon>Arthropoda</taxon>
        <taxon>Crustacea</taxon>
        <taxon>Multicrustacea</taxon>
        <taxon>Malacostraca</taxon>
        <taxon>Eumalacostraca</taxon>
        <taxon>Eucarida</taxon>
        <taxon>Decapoda</taxon>
        <taxon>Pleocyemata</taxon>
        <taxon>Caridea</taxon>
        <taxon>Atyoidea</taxon>
        <taxon>Atyidae</taxon>
        <taxon>Halocaridina</taxon>
    </lineage>
</organism>
<proteinExistence type="predicted"/>
<feature type="region of interest" description="Disordered" evidence="1">
    <location>
        <begin position="25"/>
        <end position="126"/>
    </location>
</feature>
<accession>A0AAN8WQ35</accession>
<feature type="region of interest" description="Disordered" evidence="1">
    <location>
        <begin position="1"/>
        <end position="20"/>
    </location>
</feature>
<feature type="compositionally biased region" description="Low complexity" evidence="1">
    <location>
        <begin position="80"/>
        <end position="94"/>
    </location>
</feature>
<evidence type="ECO:0000313" key="3">
    <source>
        <dbReference type="Proteomes" id="UP001381693"/>
    </source>
</evidence>